<sequence>MTKRNKERFSISISPECYDALERFTNLTGATKSGFIDDVLKTQIDNLNLLCDSIEEALKGNKEKALESVGSVLADATRIIKEKNKELKELDKENN</sequence>
<evidence type="ECO:0000313" key="1">
    <source>
        <dbReference type="EMBL" id="MER2492941.1"/>
    </source>
</evidence>
<evidence type="ECO:0000313" key="2">
    <source>
        <dbReference type="Proteomes" id="UP001467690"/>
    </source>
</evidence>
<protein>
    <recommendedName>
        <fullName evidence="3">CopG family transcriptional regulator</fullName>
    </recommendedName>
</protein>
<accession>A0ABV1RJM4</accession>
<reference evidence="1 2" key="1">
    <citation type="submission" date="2024-06" db="EMBL/GenBank/DDBJ databases">
        <authorList>
            <person name="Chen R.Y."/>
        </authorList>
    </citation>
    <scope>NUCLEOTIDE SEQUENCE [LARGE SCALE GENOMIC DNA]</scope>
    <source>
        <strain evidence="1 2">D2</strain>
    </source>
</reference>
<gene>
    <name evidence="1" type="ORF">ABS311_13745</name>
</gene>
<comment type="caution">
    <text evidence="1">The sequence shown here is derived from an EMBL/GenBank/DDBJ whole genome shotgun (WGS) entry which is preliminary data.</text>
</comment>
<proteinExistence type="predicted"/>
<evidence type="ECO:0008006" key="3">
    <source>
        <dbReference type="Google" id="ProtNLM"/>
    </source>
</evidence>
<dbReference type="RefSeq" id="WP_350402392.1">
    <property type="nucleotide sequence ID" value="NZ_JBELOE010000239.1"/>
</dbReference>
<dbReference type="Proteomes" id="UP001467690">
    <property type="component" value="Unassembled WGS sequence"/>
</dbReference>
<dbReference type="EMBL" id="JBELOE010000239">
    <property type="protein sequence ID" value="MER2492941.1"/>
    <property type="molecule type" value="Genomic_DNA"/>
</dbReference>
<keyword evidence="2" id="KW-1185">Reference proteome</keyword>
<name>A0ABV1RJM4_9ALTE</name>
<organism evidence="1 2">
    <name type="scientific">Catenovulum sediminis</name>
    <dbReference type="NCBI Taxonomy" id="1740262"/>
    <lineage>
        <taxon>Bacteria</taxon>
        <taxon>Pseudomonadati</taxon>
        <taxon>Pseudomonadota</taxon>
        <taxon>Gammaproteobacteria</taxon>
        <taxon>Alteromonadales</taxon>
        <taxon>Alteromonadaceae</taxon>
        <taxon>Catenovulum</taxon>
    </lineage>
</organism>